<evidence type="ECO:0000313" key="2">
    <source>
        <dbReference type="Proteomes" id="UP001206128"/>
    </source>
</evidence>
<sequence length="46" mass="5163">MRKSKERGYVIELGGASLNPWRPLGIIVELGGAEVDPWRRHGEDNC</sequence>
<gene>
    <name evidence="1" type="ORF">LX83_001684</name>
</gene>
<comment type="caution">
    <text evidence="1">The sequence shown here is derived from an EMBL/GenBank/DDBJ whole genome shotgun (WGS) entry which is preliminary data.</text>
</comment>
<name>A0AAE3GCF2_9PSEU</name>
<dbReference type="RefSeq" id="WP_253768982.1">
    <property type="nucleotide sequence ID" value="NZ_JAMTCK010000003.1"/>
</dbReference>
<proteinExistence type="predicted"/>
<dbReference type="Proteomes" id="UP001206128">
    <property type="component" value="Unassembled WGS sequence"/>
</dbReference>
<organism evidence="1 2">
    <name type="scientific">Goodfellowiella coeruleoviolacea</name>
    <dbReference type="NCBI Taxonomy" id="334858"/>
    <lineage>
        <taxon>Bacteria</taxon>
        <taxon>Bacillati</taxon>
        <taxon>Actinomycetota</taxon>
        <taxon>Actinomycetes</taxon>
        <taxon>Pseudonocardiales</taxon>
        <taxon>Pseudonocardiaceae</taxon>
        <taxon>Goodfellowiella</taxon>
    </lineage>
</organism>
<keyword evidence="2" id="KW-1185">Reference proteome</keyword>
<protein>
    <submittedName>
        <fullName evidence="1">Uncharacterized protein</fullName>
    </submittedName>
</protein>
<evidence type="ECO:0000313" key="1">
    <source>
        <dbReference type="EMBL" id="MCP2164844.1"/>
    </source>
</evidence>
<accession>A0AAE3GCF2</accession>
<dbReference type="EMBL" id="JAMTCK010000003">
    <property type="protein sequence ID" value="MCP2164844.1"/>
    <property type="molecule type" value="Genomic_DNA"/>
</dbReference>
<dbReference type="AlphaFoldDB" id="A0AAE3GCF2"/>
<reference evidence="1" key="1">
    <citation type="submission" date="2022-06" db="EMBL/GenBank/DDBJ databases">
        <title>Genomic Encyclopedia of Archaeal and Bacterial Type Strains, Phase II (KMG-II): from individual species to whole genera.</title>
        <authorList>
            <person name="Goeker M."/>
        </authorList>
    </citation>
    <scope>NUCLEOTIDE SEQUENCE</scope>
    <source>
        <strain evidence="1">DSM 43935</strain>
    </source>
</reference>